<evidence type="ECO:0000256" key="3">
    <source>
        <dbReference type="ARBA" id="ARBA00022692"/>
    </source>
</evidence>
<keyword evidence="8" id="KW-1185">Reference proteome</keyword>
<comment type="subcellular location">
    <subcellularLocation>
        <location evidence="1">Cell membrane</location>
        <topology evidence="1">Multi-pass membrane protein</topology>
    </subcellularLocation>
</comment>
<evidence type="ECO:0000256" key="2">
    <source>
        <dbReference type="ARBA" id="ARBA00022475"/>
    </source>
</evidence>
<evidence type="ECO:0000256" key="1">
    <source>
        <dbReference type="ARBA" id="ARBA00004651"/>
    </source>
</evidence>
<evidence type="ECO:0000256" key="5">
    <source>
        <dbReference type="ARBA" id="ARBA00023136"/>
    </source>
</evidence>
<dbReference type="Pfam" id="PF03788">
    <property type="entry name" value="LrgA"/>
    <property type="match status" value="1"/>
</dbReference>
<evidence type="ECO:0000256" key="4">
    <source>
        <dbReference type="ARBA" id="ARBA00022989"/>
    </source>
</evidence>
<dbReference type="EMBL" id="CAJHCQ010000002">
    <property type="protein sequence ID" value="CAD6518931.1"/>
    <property type="molecule type" value="Genomic_DNA"/>
</dbReference>
<feature type="transmembrane region" description="Helical" evidence="6">
    <location>
        <begin position="46"/>
        <end position="63"/>
    </location>
</feature>
<dbReference type="PANTHER" id="PTHR33931:SF2">
    <property type="entry name" value="HOLIN-LIKE PROTEIN CIDA"/>
    <property type="match status" value="1"/>
</dbReference>
<feature type="transmembrane region" description="Helical" evidence="6">
    <location>
        <begin position="20"/>
        <end position="40"/>
    </location>
</feature>
<evidence type="ECO:0000313" key="7">
    <source>
        <dbReference type="EMBL" id="CAD6518931.1"/>
    </source>
</evidence>
<evidence type="ECO:0000313" key="8">
    <source>
        <dbReference type="Proteomes" id="UP000656319"/>
    </source>
</evidence>
<evidence type="ECO:0000256" key="6">
    <source>
        <dbReference type="SAM" id="Phobius"/>
    </source>
</evidence>
<gene>
    <name evidence="7" type="primary">cidA_1</name>
    <name evidence="7" type="ORF">LMG27952_01082</name>
</gene>
<dbReference type="RefSeq" id="WP_236596706.1">
    <property type="nucleotide sequence ID" value="NZ_CAJHCQ010000002.1"/>
</dbReference>
<organism evidence="7 8">
    <name type="scientific">Paraburkholderia hiiakae</name>
    <dbReference type="NCBI Taxonomy" id="1081782"/>
    <lineage>
        <taxon>Bacteria</taxon>
        <taxon>Pseudomonadati</taxon>
        <taxon>Pseudomonadota</taxon>
        <taxon>Betaproteobacteria</taxon>
        <taxon>Burkholderiales</taxon>
        <taxon>Burkholderiaceae</taxon>
        <taxon>Paraburkholderia</taxon>
    </lineage>
</organism>
<proteinExistence type="predicted"/>
<keyword evidence="5 6" id="KW-0472">Membrane</keyword>
<keyword evidence="3 6" id="KW-0812">Transmembrane</keyword>
<protein>
    <submittedName>
        <fullName evidence="7">Holin-like protein CidA</fullName>
    </submittedName>
</protein>
<accession>A0ABN7HJD4</accession>
<sequence length="144" mass="14961">MRPSAHAPMDAPAPVKADLAFVRTFALLVTLQGAGEWIAWIVRVPIPGPVIGLVLLLCLLSAAPQVERHIEGPALGLLNHLSLLFIPAGTGVFALAGVLKGQLFAIAVAIVVSTALSIAAGGLVTCALLERKTKQSMRSAKVEQ</sequence>
<feature type="transmembrane region" description="Helical" evidence="6">
    <location>
        <begin position="75"/>
        <end position="98"/>
    </location>
</feature>
<reference evidence="7 8" key="1">
    <citation type="submission" date="2020-10" db="EMBL/GenBank/DDBJ databases">
        <authorList>
            <person name="Peeters C."/>
        </authorList>
    </citation>
    <scope>NUCLEOTIDE SEQUENCE [LARGE SCALE GENOMIC DNA]</scope>
    <source>
        <strain evidence="7 8">LMG 27952</strain>
    </source>
</reference>
<keyword evidence="4 6" id="KW-1133">Transmembrane helix</keyword>
<feature type="transmembrane region" description="Helical" evidence="6">
    <location>
        <begin position="104"/>
        <end position="129"/>
    </location>
</feature>
<dbReference type="InterPro" id="IPR005538">
    <property type="entry name" value="LrgA/CidA"/>
</dbReference>
<dbReference type="Proteomes" id="UP000656319">
    <property type="component" value="Unassembled WGS sequence"/>
</dbReference>
<name>A0ABN7HJD4_9BURK</name>
<keyword evidence="2" id="KW-1003">Cell membrane</keyword>
<comment type="caution">
    <text evidence="7">The sequence shown here is derived from an EMBL/GenBank/DDBJ whole genome shotgun (WGS) entry which is preliminary data.</text>
</comment>
<dbReference type="PANTHER" id="PTHR33931">
    <property type="entry name" value="HOLIN-LIKE PROTEIN CIDA-RELATED"/>
    <property type="match status" value="1"/>
</dbReference>